<protein>
    <recommendedName>
        <fullName evidence="4">DUF4239 domain-containing protein</fullName>
    </recommendedName>
</protein>
<keyword evidence="3" id="KW-1185">Reference proteome</keyword>
<dbReference type="RefSeq" id="WP_058943241.1">
    <property type="nucleotide sequence ID" value="NZ_LNSV01000045.1"/>
</dbReference>
<feature type="transmembrane region" description="Helical" evidence="1">
    <location>
        <begin position="48"/>
        <end position="69"/>
    </location>
</feature>
<dbReference type="EMBL" id="LNSV01000045">
    <property type="protein sequence ID" value="KUH37500.1"/>
    <property type="molecule type" value="Genomic_DNA"/>
</dbReference>
<sequence length="259" mass="27828">MNPVMEALLLGLCGALFAAGVVVAWHRYRPGARDGDCEEDSGDTVAEYMSMMIALLYAMLLGLALVTVWDLRAGAGSSTADEAGALHQMTVLAEGLPPEQRLRVEGLAQQYAEHVVREEWPRMNRQEDLGDTGWDMLRRMRADAAAPPDATPAQQVTALELLTQLGTLDEARRGREASAQDSLSPVLWVGLVVGAVLSVCILFFFGIGRSASQLVMAMGMVALTVFLGYLIHQLSIPFGDVAGVSTDPFTRYFSVPGAG</sequence>
<organism evidence="2 3">
    <name type="scientific">Streptomyces kanasensis</name>
    <dbReference type="NCBI Taxonomy" id="936756"/>
    <lineage>
        <taxon>Bacteria</taxon>
        <taxon>Bacillati</taxon>
        <taxon>Actinomycetota</taxon>
        <taxon>Actinomycetes</taxon>
        <taxon>Kitasatosporales</taxon>
        <taxon>Streptomycetaceae</taxon>
        <taxon>Streptomyces</taxon>
    </lineage>
</organism>
<comment type="caution">
    <text evidence="2">The sequence shown here is derived from an EMBL/GenBank/DDBJ whole genome shotgun (WGS) entry which is preliminary data.</text>
</comment>
<dbReference type="Proteomes" id="UP000054011">
    <property type="component" value="Unassembled WGS sequence"/>
</dbReference>
<dbReference type="AlphaFoldDB" id="A0A100Y4I7"/>
<reference evidence="2 3" key="1">
    <citation type="submission" date="2015-11" db="EMBL/GenBank/DDBJ databases">
        <title>Genome-wide analysis reveals the secondary metabolome in Streptomyces kanasensis ZX01.</title>
        <authorList>
            <person name="Zhang G."/>
            <person name="Han L."/>
            <person name="Feng J."/>
            <person name="Zhang X."/>
        </authorList>
    </citation>
    <scope>NUCLEOTIDE SEQUENCE [LARGE SCALE GENOMIC DNA]</scope>
    <source>
        <strain evidence="2 3">ZX01</strain>
    </source>
</reference>
<gene>
    <name evidence="2" type="ORF">ATE80_18020</name>
</gene>
<dbReference type="Pfam" id="PF14023">
    <property type="entry name" value="Bestrophin-like"/>
    <property type="match status" value="1"/>
</dbReference>
<keyword evidence="1" id="KW-1133">Transmembrane helix</keyword>
<dbReference type="OrthoDB" id="3427059at2"/>
<keyword evidence="1" id="KW-0812">Transmembrane</keyword>
<evidence type="ECO:0000313" key="3">
    <source>
        <dbReference type="Proteomes" id="UP000054011"/>
    </source>
</evidence>
<proteinExistence type="predicted"/>
<feature type="transmembrane region" description="Helical" evidence="1">
    <location>
        <begin position="211"/>
        <end position="231"/>
    </location>
</feature>
<dbReference type="InterPro" id="IPR025333">
    <property type="entry name" value="DUF4239"/>
</dbReference>
<keyword evidence="1" id="KW-0472">Membrane</keyword>
<name>A0A100Y4I7_9ACTN</name>
<accession>A0A100Y4I7</accession>
<evidence type="ECO:0000256" key="1">
    <source>
        <dbReference type="SAM" id="Phobius"/>
    </source>
</evidence>
<evidence type="ECO:0008006" key="4">
    <source>
        <dbReference type="Google" id="ProtNLM"/>
    </source>
</evidence>
<evidence type="ECO:0000313" key="2">
    <source>
        <dbReference type="EMBL" id="KUH37500.1"/>
    </source>
</evidence>
<feature type="transmembrane region" description="Helical" evidence="1">
    <location>
        <begin position="182"/>
        <end position="205"/>
    </location>
</feature>
<dbReference type="STRING" id="936756.ATE80_18020"/>